<evidence type="ECO:0000313" key="3">
    <source>
        <dbReference type="EMBL" id="CAG8839835.1"/>
    </source>
</evidence>
<feature type="region of interest" description="Disordered" evidence="2">
    <location>
        <begin position="1"/>
        <end position="26"/>
    </location>
</feature>
<comment type="caution">
    <text evidence="3">The sequence shown here is derived from an EMBL/GenBank/DDBJ whole genome shotgun (WGS) entry which is preliminary data.</text>
</comment>
<gene>
    <name evidence="3" type="ORF">GMARGA_LOCUS34628</name>
</gene>
<proteinExistence type="predicted"/>
<organism evidence="3 4">
    <name type="scientific">Gigaspora margarita</name>
    <dbReference type="NCBI Taxonomy" id="4874"/>
    <lineage>
        <taxon>Eukaryota</taxon>
        <taxon>Fungi</taxon>
        <taxon>Fungi incertae sedis</taxon>
        <taxon>Mucoromycota</taxon>
        <taxon>Glomeromycotina</taxon>
        <taxon>Glomeromycetes</taxon>
        <taxon>Diversisporales</taxon>
        <taxon>Gigasporaceae</taxon>
        <taxon>Gigaspora</taxon>
    </lineage>
</organism>
<feature type="non-terminal residue" evidence="3">
    <location>
        <position position="1"/>
    </location>
</feature>
<keyword evidence="4" id="KW-1185">Reference proteome</keyword>
<sequence length="89" mass="10629">PTQENQTPRLDDTNEDDLKNRQKSELITDPNGQIEEMQKFIYNQGIEIEKLRGKLDDQENEIEELRTEIQDLCNEKIKHNEMLVEQWNS</sequence>
<dbReference type="EMBL" id="CAJVQB010061350">
    <property type="protein sequence ID" value="CAG8839835.1"/>
    <property type="molecule type" value="Genomic_DNA"/>
</dbReference>
<feature type="non-terminal residue" evidence="3">
    <location>
        <position position="89"/>
    </location>
</feature>
<evidence type="ECO:0000313" key="4">
    <source>
        <dbReference type="Proteomes" id="UP000789901"/>
    </source>
</evidence>
<keyword evidence="1" id="KW-0175">Coiled coil</keyword>
<feature type="compositionally biased region" description="Basic and acidic residues" evidence="2">
    <location>
        <begin position="9"/>
        <end position="26"/>
    </location>
</feature>
<protein>
    <submittedName>
        <fullName evidence="3">23177_t:CDS:1</fullName>
    </submittedName>
</protein>
<name>A0ABN7WSL2_GIGMA</name>
<evidence type="ECO:0000256" key="1">
    <source>
        <dbReference type="SAM" id="Coils"/>
    </source>
</evidence>
<accession>A0ABN7WSL2</accession>
<feature type="coiled-coil region" evidence="1">
    <location>
        <begin position="48"/>
        <end position="82"/>
    </location>
</feature>
<dbReference type="Proteomes" id="UP000789901">
    <property type="component" value="Unassembled WGS sequence"/>
</dbReference>
<evidence type="ECO:0000256" key="2">
    <source>
        <dbReference type="SAM" id="MobiDB-lite"/>
    </source>
</evidence>
<reference evidence="3 4" key="1">
    <citation type="submission" date="2021-06" db="EMBL/GenBank/DDBJ databases">
        <authorList>
            <person name="Kallberg Y."/>
            <person name="Tangrot J."/>
            <person name="Rosling A."/>
        </authorList>
    </citation>
    <scope>NUCLEOTIDE SEQUENCE [LARGE SCALE GENOMIC DNA]</scope>
    <source>
        <strain evidence="3 4">120-4 pot B 10/14</strain>
    </source>
</reference>